<feature type="compositionally biased region" description="Basic and acidic residues" evidence="5">
    <location>
        <begin position="218"/>
        <end position="234"/>
    </location>
</feature>
<dbReference type="SUPFAM" id="SSF74653">
    <property type="entry name" value="TolA/TonB C-terminal domain"/>
    <property type="match status" value="1"/>
</dbReference>
<name>A0ABU5UAJ8_9CYAN</name>
<evidence type="ECO:0000256" key="1">
    <source>
        <dbReference type="ARBA" id="ARBA00004167"/>
    </source>
</evidence>
<dbReference type="Gene3D" id="3.30.1150.10">
    <property type="match status" value="1"/>
</dbReference>
<feature type="compositionally biased region" description="Low complexity" evidence="5">
    <location>
        <begin position="437"/>
        <end position="451"/>
    </location>
</feature>
<dbReference type="InterPro" id="IPR006260">
    <property type="entry name" value="TonB/TolA_C"/>
</dbReference>
<evidence type="ECO:0000256" key="6">
    <source>
        <dbReference type="SAM" id="Phobius"/>
    </source>
</evidence>
<feature type="compositionally biased region" description="Basic and acidic residues" evidence="5">
    <location>
        <begin position="418"/>
        <end position="433"/>
    </location>
</feature>
<protein>
    <submittedName>
        <fullName evidence="8">Energy transducer TonB</fullName>
    </submittedName>
</protein>
<feature type="compositionally biased region" description="Polar residues" evidence="5">
    <location>
        <begin position="532"/>
        <end position="547"/>
    </location>
</feature>
<feature type="compositionally biased region" description="Low complexity" evidence="5">
    <location>
        <begin position="286"/>
        <end position="303"/>
    </location>
</feature>
<feature type="domain" description="TonB C-terminal" evidence="7">
    <location>
        <begin position="331"/>
        <end position="423"/>
    </location>
</feature>
<evidence type="ECO:0000256" key="5">
    <source>
        <dbReference type="SAM" id="MobiDB-lite"/>
    </source>
</evidence>
<feature type="compositionally biased region" description="Low complexity" evidence="5">
    <location>
        <begin position="110"/>
        <end position="119"/>
    </location>
</feature>
<dbReference type="RefSeq" id="WP_323194887.1">
    <property type="nucleotide sequence ID" value="NZ_JAYGHG010000004.1"/>
</dbReference>
<feature type="compositionally biased region" description="Polar residues" evidence="5">
    <location>
        <begin position="269"/>
        <end position="285"/>
    </location>
</feature>
<feature type="compositionally biased region" description="Polar residues" evidence="5">
    <location>
        <begin position="181"/>
        <end position="192"/>
    </location>
</feature>
<evidence type="ECO:0000256" key="4">
    <source>
        <dbReference type="ARBA" id="ARBA00023136"/>
    </source>
</evidence>
<evidence type="ECO:0000313" key="9">
    <source>
        <dbReference type="Proteomes" id="UP001302120"/>
    </source>
</evidence>
<dbReference type="NCBIfam" id="TIGR01352">
    <property type="entry name" value="tonB_Cterm"/>
    <property type="match status" value="1"/>
</dbReference>
<gene>
    <name evidence="8" type="ORF">VB620_04200</name>
</gene>
<proteinExistence type="predicted"/>
<dbReference type="Proteomes" id="UP001302120">
    <property type="component" value="Unassembled WGS sequence"/>
</dbReference>
<keyword evidence="4 6" id="KW-0472">Membrane</keyword>
<feature type="region of interest" description="Disordered" evidence="5">
    <location>
        <begin position="79"/>
        <end position="333"/>
    </location>
</feature>
<feature type="compositionally biased region" description="Polar residues" evidence="5">
    <location>
        <begin position="89"/>
        <end position="98"/>
    </location>
</feature>
<feature type="compositionally biased region" description="Low complexity" evidence="5">
    <location>
        <begin position="323"/>
        <end position="333"/>
    </location>
</feature>
<sequence length="561" mass="60753">MGFSGITIKYRSQENEALKNFLIYSLIASLVLHIALLSFAITNLLKKTPVDIEDEPIDVTIIDFPLEELEKAPEEMLKEEQIPEPSKIIPTNNNSPTPARNEVVALESKPQITPTTSVTPPIPKMESFTTPPVPQAPPPPQIQKTTAPTQPTSPPRQQAIAKLESLLTSKSSESRIAAPPKNQSSEKLQESLTGVRDSRVSQETNVNSNIAAPPKNQSSEKLRESLTGVRDSRVSQETNVNSNIAAPPKNQSSEKLRESLTGVRDSRVSQETNVSSNIVANSSKPSTTNAVSTASTGNSTNNTRVPRAIAPVATAPASVPKPSNSQGNSNGSLSGRAACVQCNTSYPEFARRQGIEGKVKVAVDTDAQGNVTNVKILSSSGNRRLDEAVKKQAANWKLKPSESGRQRVSIDTEFALEGSRRYRQVQERKKKQEAAATERSPQTTTTKTPTPSKKEESMRPQPESAPSSNEAKPVTIPVRTPSQPTENSTTGSSSETETNPTPSPENMKDSLQNERTPTPEVDTNRRPRAIENTPSTNENQLQNSLHQNVEPAESSESGSQE</sequence>
<comment type="subcellular location">
    <subcellularLocation>
        <location evidence="1">Membrane</location>
        <topology evidence="1">Single-pass membrane protein</topology>
    </subcellularLocation>
</comment>
<feature type="compositionally biased region" description="Polar residues" evidence="5">
    <location>
        <begin position="201"/>
        <end position="217"/>
    </location>
</feature>
<keyword evidence="2 6" id="KW-0812">Transmembrane</keyword>
<feature type="compositionally biased region" description="Polar residues" evidence="5">
    <location>
        <begin position="235"/>
        <end position="251"/>
    </location>
</feature>
<evidence type="ECO:0000256" key="3">
    <source>
        <dbReference type="ARBA" id="ARBA00022989"/>
    </source>
</evidence>
<evidence type="ECO:0000313" key="8">
    <source>
        <dbReference type="EMBL" id="MEA5580542.1"/>
    </source>
</evidence>
<evidence type="ECO:0000259" key="7">
    <source>
        <dbReference type="PROSITE" id="PS52015"/>
    </source>
</evidence>
<dbReference type="PROSITE" id="PS52015">
    <property type="entry name" value="TONB_CTD"/>
    <property type="match status" value="1"/>
</dbReference>
<comment type="caution">
    <text evidence="8">The sequence shown here is derived from an EMBL/GenBank/DDBJ whole genome shotgun (WGS) entry which is preliminary data.</text>
</comment>
<dbReference type="Pfam" id="PF03544">
    <property type="entry name" value="TonB_C"/>
    <property type="match status" value="1"/>
</dbReference>
<feature type="compositionally biased region" description="Pro residues" evidence="5">
    <location>
        <begin position="131"/>
        <end position="141"/>
    </location>
</feature>
<dbReference type="InterPro" id="IPR037682">
    <property type="entry name" value="TonB_C"/>
</dbReference>
<feature type="compositionally biased region" description="Low complexity" evidence="5">
    <location>
        <begin position="484"/>
        <end position="500"/>
    </location>
</feature>
<reference evidence="8 9" key="1">
    <citation type="submission" date="2023-12" db="EMBL/GenBank/DDBJ databases">
        <title>Baltic Sea Cyanobacteria.</title>
        <authorList>
            <person name="Delbaje E."/>
            <person name="Fewer D.P."/>
            <person name="Shishido T.K."/>
        </authorList>
    </citation>
    <scope>NUCLEOTIDE SEQUENCE [LARGE SCALE GENOMIC DNA]</scope>
    <source>
        <strain evidence="8 9">UHCC-0300</strain>
    </source>
</reference>
<accession>A0ABU5UAJ8</accession>
<organism evidence="8 9">
    <name type="scientific">Nodularia harveyana UHCC-0300</name>
    <dbReference type="NCBI Taxonomy" id="2974287"/>
    <lineage>
        <taxon>Bacteria</taxon>
        <taxon>Bacillati</taxon>
        <taxon>Cyanobacteriota</taxon>
        <taxon>Cyanophyceae</taxon>
        <taxon>Nostocales</taxon>
        <taxon>Nodulariaceae</taxon>
        <taxon>Nodularia</taxon>
    </lineage>
</organism>
<keyword evidence="9" id="KW-1185">Reference proteome</keyword>
<feature type="transmembrane region" description="Helical" evidence="6">
    <location>
        <begin position="21"/>
        <end position="41"/>
    </location>
</feature>
<dbReference type="EMBL" id="JAYGHG010000004">
    <property type="protein sequence ID" value="MEA5580542.1"/>
    <property type="molecule type" value="Genomic_DNA"/>
</dbReference>
<keyword evidence="3 6" id="KW-1133">Transmembrane helix</keyword>
<feature type="region of interest" description="Disordered" evidence="5">
    <location>
        <begin position="416"/>
        <end position="561"/>
    </location>
</feature>
<feature type="compositionally biased region" description="Low complexity" evidence="5">
    <location>
        <begin position="162"/>
        <end position="171"/>
    </location>
</feature>
<feature type="compositionally biased region" description="Basic and acidic residues" evidence="5">
    <location>
        <begin position="252"/>
        <end position="268"/>
    </location>
</feature>
<evidence type="ECO:0000256" key="2">
    <source>
        <dbReference type="ARBA" id="ARBA00022692"/>
    </source>
</evidence>